<dbReference type="EMBL" id="JAAGOA010000001">
    <property type="protein sequence ID" value="NED98847.1"/>
    <property type="molecule type" value="Genomic_DNA"/>
</dbReference>
<evidence type="ECO:0000259" key="6">
    <source>
        <dbReference type="PROSITE" id="PS50850"/>
    </source>
</evidence>
<dbReference type="Pfam" id="PF07690">
    <property type="entry name" value="MFS_1"/>
    <property type="match status" value="1"/>
</dbReference>
<feature type="transmembrane region" description="Helical" evidence="5">
    <location>
        <begin position="55"/>
        <end position="75"/>
    </location>
</feature>
<protein>
    <submittedName>
        <fullName evidence="7">MFS transporter</fullName>
    </submittedName>
</protein>
<feature type="transmembrane region" description="Helical" evidence="5">
    <location>
        <begin position="313"/>
        <end position="335"/>
    </location>
</feature>
<accession>A0A6L9S355</accession>
<dbReference type="Proteomes" id="UP000475214">
    <property type="component" value="Unassembled WGS sequence"/>
</dbReference>
<gene>
    <name evidence="7" type="ORF">G1H10_01535</name>
</gene>
<dbReference type="InterPro" id="IPR020846">
    <property type="entry name" value="MFS_dom"/>
</dbReference>
<evidence type="ECO:0000256" key="3">
    <source>
        <dbReference type="ARBA" id="ARBA00022989"/>
    </source>
</evidence>
<sequence length="411" mass="42108">MSTSRDTITTRQATLARNAVMIVFAANGFGFASWMARIPQIRDALGLQPSELGRVLLALAIGAVIALPTSGFVVNKIGAARTVAGGSVLAGGSLIMAGIGVDPIASVVAVAAFLATLGYGTGTWDVAMNVEGAAVERQLDRAIMPRFHAAFSLGTVLGAALGAAATWLSIAVPIHLGVTGAAVIVVTLVSTRNFLPRQTEESHDDATPAAPKVPVWHAWREPRTLLIGLLVLSFALIEGIANDWLAVGLVDGYEVSNAVGSAGFAVFVAAMTLGRLSGPWFLDRYGRAPVVRTSGLLAATGAFLVVISGNLVLAGVGILLWGIGASLGFPVGMSAASDEPHLAPARVSVVASIGYTAFLAGPPLLGWIGDHEGVLTALAVATGAGLLGTSVASVLREKKTKTPERVDADRR</sequence>
<evidence type="ECO:0000313" key="8">
    <source>
        <dbReference type="Proteomes" id="UP000475214"/>
    </source>
</evidence>
<keyword evidence="4 5" id="KW-0472">Membrane</keyword>
<dbReference type="GO" id="GO:0022857">
    <property type="term" value="F:transmembrane transporter activity"/>
    <property type="evidence" value="ECO:0007669"/>
    <property type="project" value="InterPro"/>
</dbReference>
<feature type="transmembrane region" description="Helical" evidence="5">
    <location>
        <begin position="147"/>
        <end position="168"/>
    </location>
</feature>
<evidence type="ECO:0000256" key="5">
    <source>
        <dbReference type="SAM" id="Phobius"/>
    </source>
</evidence>
<feature type="transmembrane region" description="Helical" evidence="5">
    <location>
        <begin position="82"/>
        <end position="101"/>
    </location>
</feature>
<feature type="transmembrane region" description="Helical" evidence="5">
    <location>
        <begin position="374"/>
        <end position="395"/>
    </location>
</feature>
<evidence type="ECO:0000256" key="2">
    <source>
        <dbReference type="ARBA" id="ARBA00022692"/>
    </source>
</evidence>
<feature type="transmembrane region" description="Helical" evidence="5">
    <location>
        <begin position="107"/>
        <end position="127"/>
    </location>
</feature>
<feature type="transmembrane region" description="Helical" evidence="5">
    <location>
        <begin position="347"/>
        <end position="368"/>
    </location>
</feature>
<evidence type="ECO:0000256" key="1">
    <source>
        <dbReference type="ARBA" id="ARBA00004651"/>
    </source>
</evidence>
<dbReference type="AlphaFoldDB" id="A0A6L9S355"/>
<organism evidence="7 8">
    <name type="scientific">Phytoactinopolyspora halotolerans</name>
    <dbReference type="NCBI Taxonomy" id="1981512"/>
    <lineage>
        <taxon>Bacteria</taxon>
        <taxon>Bacillati</taxon>
        <taxon>Actinomycetota</taxon>
        <taxon>Actinomycetes</taxon>
        <taxon>Jiangellales</taxon>
        <taxon>Jiangellaceae</taxon>
        <taxon>Phytoactinopolyspora</taxon>
    </lineage>
</organism>
<dbReference type="PANTHER" id="PTHR23514">
    <property type="entry name" value="BYPASS OF STOP CODON PROTEIN 6"/>
    <property type="match status" value="1"/>
</dbReference>
<dbReference type="PROSITE" id="PS50850">
    <property type="entry name" value="MFS"/>
    <property type="match status" value="1"/>
</dbReference>
<dbReference type="Gene3D" id="1.20.1250.20">
    <property type="entry name" value="MFS general substrate transporter like domains"/>
    <property type="match status" value="2"/>
</dbReference>
<dbReference type="SUPFAM" id="SSF103473">
    <property type="entry name" value="MFS general substrate transporter"/>
    <property type="match status" value="1"/>
</dbReference>
<comment type="subcellular location">
    <subcellularLocation>
        <location evidence="1">Cell membrane</location>
        <topology evidence="1">Multi-pass membrane protein</topology>
    </subcellularLocation>
</comment>
<feature type="transmembrane region" description="Helical" evidence="5">
    <location>
        <begin position="174"/>
        <end position="195"/>
    </location>
</feature>
<dbReference type="InterPro" id="IPR011701">
    <property type="entry name" value="MFS"/>
</dbReference>
<keyword evidence="2 5" id="KW-0812">Transmembrane</keyword>
<dbReference type="PANTHER" id="PTHR23514:SF13">
    <property type="entry name" value="INNER MEMBRANE PROTEIN YBJJ"/>
    <property type="match status" value="1"/>
</dbReference>
<dbReference type="InterPro" id="IPR036259">
    <property type="entry name" value="MFS_trans_sf"/>
</dbReference>
<keyword evidence="3 5" id="KW-1133">Transmembrane helix</keyword>
<feature type="domain" description="Major facilitator superfamily (MFS) profile" evidence="6">
    <location>
        <begin position="16"/>
        <end position="400"/>
    </location>
</feature>
<reference evidence="7 8" key="1">
    <citation type="submission" date="2020-02" db="EMBL/GenBank/DDBJ databases">
        <authorList>
            <person name="Li X.-J."/>
            <person name="Han X.-M."/>
        </authorList>
    </citation>
    <scope>NUCLEOTIDE SEQUENCE [LARGE SCALE GENOMIC DNA]</scope>
    <source>
        <strain evidence="7 8">CCTCC AB 2017055</strain>
    </source>
</reference>
<keyword evidence="8" id="KW-1185">Reference proteome</keyword>
<feature type="transmembrane region" description="Helical" evidence="5">
    <location>
        <begin position="258"/>
        <end position="278"/>
    </location>
</feature>
<dbReference type="CDD" id="cd17393">
    <property type="entry name" value="MFS_MosC_like"/>
    <property type="match status" value="1"/>
</dbReference>
<name>A0A6L9S355_9ACTN</name>
<dbReference type="InterPro" id="IPR051788">
    <property type="entry name" value="MFS_Transporter"/>
</dbReference>
<feature type="transmembrane region" description="Helical" evidence="5">
    <location>
        <begin position="225"/>
        <end position="246"/>
    </location>
</feature>
<dbReference type="GO" id="GO:0005886">
    <property type="term" value="C:plasma membrane"/>
    <property type="evidence" value="ECO:0007669"/>
    <property type="project" value="UniProtKB-SubCell"/>
</dbReference>
<dbReference type="RefSeq" id="WP_163731624.1">
    <property type="nucleotide sequence ID" value="NZ_JAAGOA010000001.1"/>
</dbReference>
<evidence type="ECO:0000256" key="4">
    <source>
        <dbReference type="ARBA" id="ARBA00023136"/>
    </source>
</evidence>
<evidence type="ECO:0000313" key="7">
    <source>
        <dbReference type="EMBL" id="NED98847.1"/>
    </source>
</evidence>
<feature type="transmembrane region" description="Helical" evidence="5">
    <location>
        <begin position="15"/>
        <end position="35"/>
    </location>
</feature>
<comment type="caution">
    <text evidence="7">The sequence shown here is derived from an EMBL/GenBank/DDBJ whole genome shotgun (WGS) entry which is preliminary data.</text>
</comment>
<feature type="transmembrane region" description="Helical" evidence="5">
    <location>
        <begin position="290"/>
        <end position="307"/>
    </location>
</feature>
<proteinExistence type="predicted"/>